<comment type="caution">
    <text evidence="1">The sequence shown here is derived from an EMBL/GenBank/DDBJ whole genome shotgun (WGS) entry which is preliminary data.</text>
</comment>
<dbReference type="Proteomes" id="UP000521943">
    <property type="component" value="Unassembled WGS sequence"/>
</dbReference>
<proteinExistence type="predicted"/>
<organism evidence="1 2">
    <name type="scientific">Ephemerocybe angulata</name>
    <dbReference type="NCBI Taxonomy" id="980116"/>
    <lineage>
        <taxon>Eukaryota</taxon>
        <taxon>Fungi</taxon>
        <taxon>Dikarya</taxon>
        <taxon>Basidiomycota</taxon>
        <taxon>Agaricomycotina</taxon>
        <taxon>Agaricomycetes</taxon>
        <taxon>Agaricomycetidae</taxon>
        <taxon>Agaricales</taxon>
        <taxon>Agaricineae</taxon>
        <taxon>Psathyrellaceae</taxon>
        <taxon>Ephemerocybe</taxon>
    </lineage>
</organism>
<accession>A0A8H6M209</accession>
<dbReference type="AlphaFoldDB" id="A0A8H6M209"/>
<dbReference type="EMBL" id="JACGCI010000043">
    <property type="protein sequence ID" value="KAF6752583.1"/>
    <property type="molecule type" value="Genomic_DNA"/>
</dbReference>
<evidence type="ECO:0000313" key="1">
    <source>
        <dbReference type="EMBL" id="KAF6752583.1"/>
    </source>
</evidence>
<reference evidence="1 2" key="1">
    <citation type="submission" date="2020-07" db="EMBL/GenBank/DDBJ databases">
        <title>Comparative genomics of pyrophilous fungi reveals a link between fire events and developmental genes.</title>
        <authorList>
            <consortium name="DOE Joint Genome Institute"/>
            <person name="Steindorff A.S."/>
            <person name="Carver A."/>
            <person name="Calhoun S."/>
            <person name="Stillman K."/>
            <person name="Liu H."/>
            <person name="Lipzen A."/>
            <person name="Pangilinan J."/>
            <person name="Labutti K."/>
            <person name="Bruns T.D."/>
            <person name="Grigoriev I.V."/>
        </authorList>
    </citation>
    <scope>NUCLEOTIDE SEQUENCE [LARGE SCALE GENOMIC DNA]</scope>
    <source>
        <strain evidence="1 2">CBS 144469</strain>
    </source>
</reference>
<keyword evidence="2" id="KW-1185">Reference proteome</keyword>
<name>A0A8H6M209_9AGAR</name>
<gene>
    <name evidence="1" type="ORF">DFP72DRAFT_849720</name>
</gene>
<protein>
    <submittedName>
        <fullName evidence="1">Uncharacterized protein</fullName>
    </submittedName>
</protein>
<sequence length="320" mass="35325">MGIAVGYSHPSSDERPYRQIFAAFLRIVGCPRFKYRHLHLDNGSARASTIRMVPSLGPTRRAESTASQIRPMSRVRLLQNGLRFEVGGLSLHFSRQWIIDNPLSPPPPPRMGAQVFAGRLRLGWWIESTEMLVPAPRPNARVHVQNGFREPWLGLRAACSASELLGRRAGTSRTPRFVRVSFQLSRLHLDRWESHSGLPAGETMGSGCYYGSDDLHAEPNPHPNMVSSYVGWALLVGSPGFGSLEPKVNFTSGAVHVGGLPFKFCRGSDVPLPLFTKRSRVLEAKSKGWEGRRDSLCYSAGVSGLRRCPTKAQSQNEGAL</sequence>
<evidence type="ECO:0000313" key="2">
    <source>
        <dbReference type="Proteomes" id="UP000521943"/>
    </source>
</evidence>